<evidence type="ECO:0000313" key="2">
    <source>
        <dbReference type="Proteomes" id="UP000004810"/>
    </source>
</evidence>
<comment type="caution">
    <text evidence="1">The sequence shown here is derived from an EMBL/GenBank/DDBJ whole genome shotgun (WGS) entry which is preliminary data.</text>
</comment>
<sequence length="164" mass="18276">MSGSNWPNELLKTGISHGEHERSCEEKNSQPMCSSQCSGFTDTHITFRKKIPAVMPLVSSPVDSSHSLLLSPILLRPIRSLSTQNNFYGLPSEFDEEHRLSRQKIAASYQLPRTFAASKGITVLSTKTAVERGSTDNSEGRFLMQISHKRGRRLSGKKSLFLLL</sequence>
<evidence type="ECO:0000313" key="1">
    <source>
        <dbReference type="EMBL" id="EJW79785.1"/>
    </source>
</evidence>
<proteinExistence type="predicted"/>
<accession>J9AYU5</accession>
<gene>
    <name evidence="1" type="ORF">WUBG_09306</name>
</gene>
<protein>
    <submittedName>
        <fullName evidence="1">Uncharacterized protein</fullName>
    </submittedName>
</protein>
<dbReference type="EMBL" id="ADBV01005117">
    <property type="protein sequence ID" value="EJW79785.1"/>
    <property type="molecule type" value="Genomic_DNA"/>
</dbReference>
<organism evidence="1 2">
    <name type="scientific">Wuchereria bancrofti</name>
    <dbReference type="NCBI Taxonomy" id="6293"/>
    <lineage>
        <taxon>Eukaryota</taxon>
        <taxon>Metazoa</taxon>
        <taxon>Ecdysozoa</taxon>
        <taxon>Nematoda</taxon>
        <taxon>Chromadorea</taxon>
        <taxon>Rhabditida</taxon>
        <taxon>Spirurina</taxon>
        <taxon>Spiruromorpha</taxon>
        <taxon>Filarioidea</taxon>
        <taxon>Onchocercidae</taxon>
        <taxon>Wuchereria</taxon>
    </lineage>
</organism>
<reference evidence="2" key="1">
    <citation type="submission" date="2012-08" db="EMBL/GenBank/DDBJ databases">
        <title>The Genome Sequence of Wuchereria bancrofti.</title>
        <authorList>
            <person name="Nutman T.B."/>
            <person name="Fink D.L."/>
            <person name="Russ C."/>
            <person name="Young S."/>
            <person name="Zeng Q."/>
            <person name="Koehrsen M."/>
            <person name="Alvarado L."/>
            <person name="Berlin A."/>
            <person name="Chapman S.B."/>
            <person name="Chen Z."/>
            <person name="Freedman E."/>
            <person name="Gellesch M."/>
            <person name="Goldberg J."/>
            <person name="Griggs A."/>
            <person name="Gujja S."/>
            <person name="Heilman E.R."/>
            <person name="Heiman D."/>
            <person name="Hepburn T."/>
            <person name="Howarth C."/>
            <person name="Jen D."/>
            <person name="Larson L."/>
            <person name="Lewis B."/>
            <person name="Mehta T."/>
            <person name="Park D."/>
            <person name="Pearson M."/>
            <person name="Roberts A."/>
            <person name="Saif S."/>
            <person name="Shea T."/>
            <person name="Shenoy N."/>
            <person name="Sisk P."/>
            <person name="Stolte C."/>
            <person name="Sykes S."/>
            <person name="Walk T."/>
            <person name="White J."/>
            <person name="Yandava C."/>
            <person name="Haas B."/>
            <person name="Henn M.R."/>
            <person name="Nusbaum C."/>
            <person name="Birren B."/>
        </authorList>
    </citation>
    <scope>NUCLEOTIDE SEQUENCE [LARGE SCALE GENOMIC DNA]</scope>
    <source>
        <strain evidence="2">NA</strain>
    </source>
</reference>
<dbReference type="Proteomes" id="UP000004810">
    <property type="component" value="Unassembled WGS sequence"/>
</dbReference>
<name>J9AYU5_WUCBA</name>
<dbReference type="AlphaFoldDB" id="J9AYU5"/>